<dbReference type="Gene3D" id="3.40.50.300">
    <property type="entry name" value="P-loop containing nucleotide triphosphate hydrolases"/>
    <property type="match status" value="1"/>
</dbReference>
<keyword evidence="4 11" id="KW-0028">Amino-acid biosynthesis</keyword>
<dbReference type="RefSeq" id="WP_090288179.1">
    <property type="nucleotide sequence ID" value="NZ_FMWO01000092.1"/>
</dbReference>
<keyword evidence="13" id="KW-1185">Reference proteome</keyword>
<gene>
    <name evidence="11 12" type="primary">aroK</name>
    <name evidence="12" type="ORF">NSMM_800080</name>
</gene>
<dbReference type="InterPro" id="IPR031322">
    <property type="entry name" value="Shikimate/glucono_kinase"/>
</dbReference>
<reference evidence="12 13" key="1">
    <citation type="submission" date="2016-10" db="EMBL/GenBank/DDBJ databases">
        <authorList>
            <person name="de Groot N.N."/>
        </authorList>
    </citation>
    <scope>NUCLEOTIDE SEQUENCE [LARGE SCALE GENOMIC DNA]</scope>
    <source>
        <strain evidence="12">1</strain>
    </source>
</reference>
<sequence>MQRGNFSNRAEHNNRPYVDNIILIGLMGAGKTTIGKLLANSMGKIFIDSDHEIQRRTGVDIPLIFEFEGEAGFRKREVEVLQDVARLSNIVLATGGGAVLREENRELLRKSGTVIYLRVPVNELKRRTRFDKNRPLLQTANPQARLVELFNQRDPLYQQTAHIILDSGRQSVRVLVQTLIKKLEAYHLSRPIMPSND</sequence>
<feature type="binding site" evidence="11">
    <location>
        <position position="170"/>
    </location>
    <ligand>
        <name>ATP</name>
        <dbReference type="ChEBI" id="CHEBI:30616"/>
    </ligand>
</feature>
<keyword evidence="11" id="KW-0479">Metal-binding</keyword>
<evidence type="ECO:0000256" key="8">
    <source>
        <dbReference type="ARBA" id="ARBA00022840"/>
    </source>
</evidence>
<comment type="subcellular location">
    <subcellularLocation>
        <location evidence="11">Cytoplasm</location>
    </subcellularLocation>
</comment>
<feature type="binding site" evidence="11">
    <location>
        <position position="50"/>
    </location>
    <ligand>
        <name>substrate</name>
    </ligand>
</feature>
<accession>A0A1G5SI45</accession>
<keyword evidence="8 11" id="KW-0067">ATP-binding</keyword>
<evidence type="ECO:0000313" key="12">
    <source>
        <dbReference type="EMBL" id="SCZ86886.1"/>
    </source>
</evidence>
<dbReference type="EMBL" id="FMWO01000092">
    <property type="protein sequence ID" value="SCZ86886.1"/>
    <property type="molecule type" value="Genomic_DNA"/>
</dbReference>
<dbReference type="InterPro" id="IPR000623">
    <property type="entry name" value="Shikimate_kinase/TSH1"/>
</dbReference>
<keyword evidence="9 11" id="KW-0057">Aromatic amino acid biosynthesis</keyword>
<dbReference type="SUPFAM" id="SSF52540">
    <property type="entry name" value="P-loop containing nucleoside triphosphate hydrolases"/>
    <property type="match status" value="1"/>
</dbReference>
<comment type="similarity">
    <text evidence="2 11">Belongs to the shikimate kinase family.</text>
</comment>
<dbReference type="PROSITE" id="PS01128">
    <property type="entry name" value="SHIKIMATE_KINASE"/>
    <property type="match status" value="1"/>
</dbReference>
<dbReference type="Proteomes" id="UP000198729">
    <property type="component" value="Unassembled WGS sequence"/>
</dbReference>
<keyword evidence="11" id="KW-0460">Magnesium</keyword>
<evidence type="ECO:0000256" key="6">
    <source>
        <dbReference type="ARBA" id="ARBA00022741"/>
    </source>
</evidence>
<dbReference type="EC" id="2.7.1.71" evidence="3 11"/>
<organism evidence="12 13">
    <name type="scientific">Nitrosomonas mobilis</name>
    <dbReference type="NCBI Taxonomy" id="51642"/>
    <lineage>
        <taxon>Bacteria</taxon>
        <taxon>Pseudomonadati</taxon>
        <taxon>Pseudomonadota</taxon>
        <taxon>Betaproteobacteria</taxon>
        <taxon>Nitrosomonadales</taxon>
        <taxon>Nitrosomonadaceae</taxon>
        <taxon>Nitrosomonas</taxon>
    </lineage>
</organism>
<dbReference type="GO" id="GO:0004765">
    <property type="term" value="F:shikimate kinase activity"/>
    <property type="evidence" value="ECO:0007669"/>
    <property type="project" value="UniProtKB-UniRule"/>
</dbReference>
<feature type="binding site" evidence="11">
    <location>
        <position position="153"/>
    </location>
    <ligand>
        <name>substrate</name>
    </ligand>
</feature>
<dbReference type="InterPro" id="IPR027417">
    <property type="entry name" value="P-loop_NTPase"/>
</dbReference>
<evidence type="ECO:0000256" key="9">
    <source>
        <dbReference type="ARBA" id="ARBA00023141"/>
    </source>
</evidence>
<feature type="binding site" evidence="11">
    <location>
        <position position="96"/>
    </location>
    <ligand>
        <name>substrate</name>
    </ligand>
</feature>
<keyword evidence="5 11" id="KW-0808">Transferase</keyword>
<dbReference type="PRINTS" id="PR01100">
    <property type="entry name" value="SHIKIMTKNASE"/>
</dbReference>
<dbReference type="PANTHER" id="PTHR21087">
    <property type="entry name" value="SHIKIMATE KINASE"/>
    <property type="match status" value="1"/>
</dbReference>
<evidence type="ECO:0000256" key="1">
    <source>
        <dbReference type="ARBA" id="ARBA00004842"/>
    </source>
</evidence>
<dbReference type="GO" id="GO:0009073">
    <property type="term" value="P:aromatic amino acid family biosynthetic process"/>
    <property type="evidence" value="ECO:0007669"/>
    <property type="project" value="UniProtKB-KW"/>
</dbReference>
<dbReference type="CDD" id="cd00464">
    <property type="entry name" value="SK"/>
    <property type="match status" value="1"/>
</dbReference>
<dbReference type="PANTHER" id="PTHR21087:SF16">
    <property type="entry name" value="SHIKIMATE KINASE 1, CHLOROPLASTIC"/>
    <property type="match status" value="1"/>
</dbReference>
<comment type="cofactor">
    <cofactor evidence="11">
        <name>Mg(2+)</name>
        <dbReference type="ChEBI" id="CHEBI:18420"/>
    </cofactor>
    <text evidence="11">Binds 1 Mg(2+) ion per subunit.</text>
</comment>
<dbReference type="UniPathway" id="UPA00053">
    <property type="reaction ID" value="UER00088"/>
</dbReference>
<keyword evidence="6 11" id="KW-0547">Nucleotide-binding</keyword>
<dbReference type="AlphaFoldDB" id="A0A1G5SI45"/>
<dbReference type="GO" id="GO:0005829">
    <property type="term" value="C:cytosol"/>
    <property type="evidence" value="ECO:0007669"/>
    <property type="project" value="TreeGrafter"/>
</dbReference>
<evidence type="ECO:0000256" key="3">
    <source>
        <dbReference type="ARBA" id="ARBA00012154"/>
    </source>
</evidence>
<comment type="function">
    <text evidence="11">Catalyzes the specific phosphorylation of the 3-hydroxyl group of shikimic acid using ATP as a cosubstrate.</text>
</comment>
<comment type="catalytic activity">
    <reaction evidence="10 11">
        <text>shikimate + ATP = 3-phosphoshikimate + ADP + H(+)</text>
        <dbReference type="Rhea" id="RHEA:13121"/>
        <dbReference type="ChEBI" id="CHEBI:15378"/>
        <dbReference type="ChEBI" id="CHEBI:30616"/>
        <dbReference type="ChEBI" id="CHEBI:36208"/>
        <dbReference type="ChEBI" id="CHEBI:145989"/>
        <dbReference type="ChEBI" id="CHEBI:456216"/>
        <dbReference type="EC" id="2.7.1.71"/>
    </reaction>
</comment>
<evidence type="ECO:0000256" key="11">
    <source>
        <dbReference type="HAMAP-Rule" id="MF_00109"/>
    </source>
</evidence>
<feature type="binding site" evidence="11">
    <location>
        <position position="74"/>
    </location>
    <ligand>
        <name>substrate</name>
    </ligand>
</feature>
<evidence type="ECO:0000256" key="2">
    <source>
        <dbReference type="ARBA" id="ARBA00006997"/>
    </source>
</evidence>
<dbReference type="GO" id="GO:0009423">
    <property type="term" value="P:chorismate biosynthetic process"/>
    <property type="evidence" value="ECO:0007669"/>
    <property type="project" value="UniProtKB-UniRule"/>
</dbReference>
<evidence type="ECO:0000256" key="4">
    <source>
        <dbReference type="ARBA" id="ARBA00022605"/>
    </source>
</evidence>
<evidence type="ECO:0000256" key="10">
    <source>
        <dbReference type="ARBA" id="ARBA00048567"/>
    </source>
</evidence>
<name>A0A1G5SI45_9PROT</name>
<dbReference type="HAMAP" id="MF_00109">
    <property type="entry name" value="Shikimate_kinase"/>
    <property type="match status" value="1"/>
</dbReference>
<evidence type="ECO:0000313" key="13">
    <source>
        <dbReference type="Proteomes" id="UP000198729"/>
    </source>
</evidence>
<dbReference type="OrthoDB" id="9800332at2"/>
<dbReference type="STRING" id="51642.NSMM_800080"/>
<evidence type="ECO:0000256" key="5">
    <source>
        <dbReference type="ARBA" id="ARBA00022679"/>
    </source>
</evidence>
<dbReference type="GO" id="GO:0005524">
    <property type="term" value="F:ATP binding"/>
    <property type="evidence" value="ECO:0007669"/>
    <property type="project" value="UniProtKB-UniRule"/>
</dbReference>
<comment type="pathway">
    <text evidence="1 11">Metabolic intermediate biosynthesis; chorismate biosynthesis; chorismate from D-erythrose 4-phosphate and phosphoenolpyruvate: step 5/7.</text>
</comment>
<dbReference type="InterPro" id="IPR023000">
    <property type="entry name" value="Shikimate_kinase_CS"/>
</dbReference>
<proteinExistence type="inferred from homology"/>
<feature type="binding site" evidence="11">
    <location>
        <position position="32"/>
    </location>
    <ligand>
        <name>Mg(2+)</name>
        <dbReference type="ChEBI" id="CHEBI:18420"/>
    </ligand>
</feature>
<comment type="subunit">
    <text evidence="11">Monomer.</text>
</comment>
<feature type="binding site" evidence="11">
    <location>
        <begin position="28"/>
        <end position="33"/>
    </location>
    <ligand>
        <name>ATP</name>
        <dbReference type="ChEBI" id="CHEBI:30616"/>
    </ligand>
</feature>
<dbReference type="GO" id="GO:0008652">
    <property type="term" value="P:amino acid biosynthetic process"/>
    <property type="evidence" value="ECO:0007669"/>
    <property type="project" value="UniProtKB-KW"/>
</dbReference>
<feature type="binding site" evidence="11">
    <location>
        <position position="134"/>
    </location>
    <ligand>
        <name>ATP</name>
        <dbReference type="ChEBI" id="CHEBI:30616"/>
    </ligand>
</feature>
<dbReference type="GO" id="GO:0000287">
    <property type="term" value="F:magnesium ion binding"/>
    <property type="evidence" value="ECO:0007669"/>
    <property type="project" value="UniProtKB-UniRule"/>
</dbReference>
<keyword evidence="7 11" id="KW-0418">Kinase</keyword>
<keyword evidence="11" id="KW-0963">Cytoplasm</keyword>
<protein>
    <recommendedName>
        <fullName evidence="3 11">Shikimate kinase</fullName>
        <shortName evidence="11">SK</shortName>
        <ecNumber evidence="3 11">2.7.1.71</ecNumber>
    </recommendedName>
</protein>
<evidence type="ECO:0000256" key="7">
    <source>
        <dbReference type="ARBA" id="ARBA00022777"/>
    </source>
</evidence>
<dbReference type="Pfam" id="PF01202">
    <property type="entry name" value="SKI"/>
    <property type="match status" value="1"/>
</dbReference>